<feature type="transmembrane region" description="Helical" evidence="1">
    <location>
        <begin position="169"/>
        <end position="187"/>
    </location>
</feature>
<feature type="transmembrane region" description="Helical" evidence="1">
    <location>
        <begin position="199"/>
        <end position="224"/>
    </location>
</feature>
<keyword evidence="1" id="KW-1133">Transmembrane helix</keyword>
<keyword evidence="3" id="KW-1185">Reference proteome</keyword>
<feature type="transmembrane region" description="Helical" evidence="1">
    <location>
        <begin position="50"/>
        <end position="70"/>
    </location>
</feature>
<feature type="transmembrane region" description="Helical" evidence="1">
    <location>
        <begin position="362"/>
        <end position="389"/>
    </location>
</feature>
<feature type="transmembrane region" description="Helical" evidence="1">
    <location>
        <begin position="76"/>
        <end position="98"/>
    </location>
</feature>
<dbReference type="Proteomes" id="UP000632774">
    <property type="component" value="Unassembled WGS sequence"/>
</dbReference>
<evidence type="ECO:0000313" key="3">
    <source>
        <dbReference type="Proteomes" id="UP000632774"/>
    </source>
</evidence>
<keyword evidence="1" id="KW-0812">Transmembrane</keyword>
<name>A0ABR9XHE7_9SPHI</name>
<feature type="transmembrane region" description="Helical" evidence="1">
    <location>
        <begin position="293"/>
        <end position="311"/>
    </location>
</feature>
<feature type="transmembrane region" description="Helical" evidence="1">
    <location>
        <begin position="323"/>
        <end position="342"/>
    </location>
</feature>
<protein>
    <recommendedName>
        <fullName evidence="4">O-antigen ligase-like membrane protein</fullName>
    </recommendedName>
</protein>
<evidence type="ECO:0008006" key="4">
    <source>
        <dbReference type="Google" id="ProtNLM"/>
    </source>
</evidence>
<gene>
    <name evidence="2" type="ORF">IRJ18_10640</name>
</gene>
<comment type="caution">
    <text evidence="2">The sequence shown here is derived from an EMBL/GenBank/DDBJ whole genome shotgun (WGS) entry which is preliminary data.</text>
</comment>
<evidence type="ECO:0000256" key="1">
    <source>
        <dbReference type="SAM" id="Phobius"/>
    </source>
</evidence>
<reference evidence="2 3" key="1">
    <citation type="submission" date="2020-10" db="EMBL/GenBank/DDBJ databases">
        <title>Mucilaginibacter mali sp. nov., isolated from rhizosphere soil of apple orchard.</title>
        <authorList>
            <person name="Lee J.-S."/>
            <person name="Kim H.S."/>
            <person name="Kim J.-S."/>
        </authorList>
    </citation>
    <scope>NUCLEOTIDE SEQUENCE [LARGE SCALE GENOMIC DNA]</scope>
    <source>
        <strain evidence="2 3">KCTC 23157</strain>
    </source>
</reference>
<feature type="transmembrane region" description="Helical" evidence="1">
    <location>
        <begin position="231"/>
        <end position="253"/>
    </location>
</feature>
<feature type="transmembrane region" description="Helical" evidence="1">
    <location>
        <begin position="16"/>
        <end position="38"/>
    </location>
</feature>
<dbReference type="RefSeq" id="WP_194106158.1">
    <property type="nucleotide sequence ID" value="NZ_JADFFM010000001.1"/>
</dbReference>
<sequence>MYYFITLLFVILSAKASFFDLTNACWVAIDLIILWVGFKKERFNKSDFELFGKFSLIYIAFCTLRSFFFIHLPASFYINDIVFLFKYIFTSFLFCAVLKDKAVPYLIKVIFQLAILSLPLYCLQLVAGDELYAFGKALSLPHTHFNGYVNFLVFTYVKQHHIRNAGFSWEPGAFGFFLNLSLLLQLVTNNFNFDKRAKWIMLAILTTLSTTTYVAFAFIILLYYRGRGAKLITVLFFVGPILCVLAAMVPFLLDKIVMIYHKDMDDMKNIQTLSDWYVQHGESMPLNRFASSLYLIQLFGYNLIWGVSNIYNRVVPILKHINLSNGIFVLMAQFGGIGLIYIMRKCYLFFKQHTHSIELSIYGLTVILICGFGECIFVTSIILCFLFLYHYTIPNVTESENAFSNDRLTSTQLALVD</sequence>
<evidence type="ECO:0000313" key="2">
    <source>
        <dbReference type="EMBL" id="MBE9666818.1"/>
    </source>
</evidence>
<feature type="transmembrane region" description="Helical" evidence="1">
    <location>
        <begin position="105"/>
        <end position="127"/>
    </location>
</feature>
<organism evidence="2 3">
    <name type="scientific">Mucilaginibacter boryungensis</name>
    <dbReference type="NCBI Taxonomy" id="768480"/>
    <lineage>
        <taxon>Bacteria</taxon>
        <taxon>Pseudomonadati</taxon>
        <taxon>Bacteroidota</taxon>
        <taxon>Sphingobacteriia</taxon>
        <taxon>Sphingobacteriales</taxon>
        <taxon>Sphingobacteriaceae</taxon>
        <taxon>Mucilaginibacter</taxon>
    </lineage>
</organism>
<accession>A0ABR9XHE7</accession>
<feature type="transmembrane region" description="Helical" evidence="1">
    <location>
        <begin position="139"/>
        <end position="157"/>
    </location>
</feature>
<dbReference type="EMBL" id="JADFFM010000001">
    <property type="protein sequence ID" value="MBE9666818.1"/>
    <property type="molecule type" value="Genomic_DNA"/>
</dbReference>
<proteinExistence type="predicted"/>
<keyword evidence="1" id="KW-0472">Membrane</keyword>